<feature type="non-terminal residue" evidence="1">
    <location>
        <position position="37"/>
    </location>
</feature>
<reference evidence="1" key="1">
    <citation type="journal article" date="2014" name="Front. Microbiol.">
        <title>High frequency of phylogenetically diverse reductive dehalogenase-homologous genes in deep subseafloor sedimentary metagenomes.</title>
        <authorList>
            <person name="Kawai M."/>
            <person name="Futagami T."/>
            <person name="Toyoda A."/>
            <person name="Takaki Y."/>
            <person name="Nishi S."/>
            <person name="Hori S."/>
            <person name="Arai W."/>
            <person name="Tsubouchi T."/>
            <person name="Morono Y."/>
            <person name="Uchiyama I."/>
            <person name="Ito T."/>
            <person name="Fujiyama A."/>
            <person name="Inagaki F."/>
            <person name="Takami H."/>
        </authorList>
    </citation>
    <scope>NUCLEOTIDE SEQUENCE</scope>
    <source>
        <strain evidence="1">Expedition CK06-06</strain>
    </source>
</reference>
<protein>
    <submittedName>
        <fullName evidence="1">Uncharacterized protein</fullName>
    </submittedName>
</protein>
<evidence type="ECO:0000313" key="1">
    <source>
        <dbReference type="EMBL" id="GAG01098.1"/>
    </source>
</evidence>
<dbReference type="PROSITE" id="PS51257">
    <property type="entry name" value="PROKAR_LIPOPROTEIN"/>
    <property type="match status" value="1"/>
</dbReference>
<proteinExistence type="predicted"/>
<name>X0UL67_9ZZZZ</name>
<comment type="caution">
    <text evidence="1">The sequence shown here is derived from an EMBL/GenBank/DDBJ whole genome shotgun (WGS) entry which is preliminary data.</text>
</comment>
<organism evidence="1">
    <name type="scientific">marine sediment metagenome</name>
    <dbReference type="NCBI Taxonomy" id="412755"/>
    <lineage>
        <taxon>unclassified sequences</taxon>
        <taxon>metagenomes</taxon>
        <taxon>ecological metagenomes</taxon>
    </lineage>
</organism>
<sequence>MSRLLVCIILALTVIAAGCGATQPTSTSAPAAPEDVL</sequence>
<gene>
    <name evidence="1" type="ORF">S01H1_35987</name>
</gene>
<accession>X0UL67</accession>
<dbReference type="EMBL" id="BARS01022512">
    <property type="protein sequence ID" value="GAG01098.1"/>
    <property type="molecule type" value="Genomic_DNA"/>
</dbReference>
<dbReference type="AlphaFoldDB" id="X0UL67"/>